<organism evidence="7 8">
    <name type="scientific">Thermodesulfobium narugense DSM 14796</name>
    <dbReference type="NCBI Taxonomy" id="747365"/>
    <lineage>
        <taxon>Bacteria</taxon>
        <taxon>Pseudomonadati</taxon>
        <taxon>Thermodesulfobiota</taxon>
        <taxon>Thermodesulfobiia</taxon>
        <taxon>Thermodesulfobiales</taxon>
        <taxon>Thermodesulfobiaceae</taxon>
        <taxon>Thermodesulfobium</taxon>
    </lineage>
</organism>
<evidence type="ECO:0000259" key="6">
    <source>
        <dbReference type="Pfam" id="PF04138"/>
    </source>
</evidence>
<dbReference type="eggNOG" id="COG2246">
    <property type="taxonomic scope" value="Bacteria"/>
</dbReference>
<evidence type="ECO:0000256" key="3">
    <source>
        <dbReference type="ARBA" id="ARBA00022989"/>
    </source>
</evidence>
<proteinExistence type="predicted"/>
<dbReference type="GO" id="GO:0000271">
    <property type="term" value="P:polysaccharide biosynthetic process"/>
    <property type="evidence" value="ECO:0007669"/>
    <property type="project" value="InterPro"/>
</dbReference>
<keyword evidence="8" id="KW-1185">Reference proteome</keyword>
<dbReference type="Proteomes" id="UP000011765">
    <property type="component" value="Chromosome"/>
</dbReference>
<accession>M1E683</accession>
<evidence type="ECO:0000256" key="1">
    <source>
        <dbReference type="ARBA" id="ARBA00004141"/>
    </source>
</evidence>
<comment type="subcellular location">
    <subcellularLocation>
        <location evidence="1">Membrane</location>
        <topology evidence="1">Multi-pass membrane protein</topology>
    </subcellularLocation>
</comment>
<protein>
    <submittedName>
        <fullName evidence="7">GtrA family protein</fullName>
    </submittedName>
</protein>
<feature type="transmembrane region" description="Helical" evidence="5">
    <location>
        <begin position="48"/>
        <end position="65"/>
    </location>
</feature>
<feature type="domain" description="GtrA/DPMS transmembrane" evidence="6">
    <location>
        <begin position="16"/>
        <end position="139"/>
    </location>
</feature>
<sequence length="141" mass="16468">MNADKTFLSHKERVIRFILIGLISAAFNFLLIYIFIDLFKMNSTFLKNASNFIALVLSILFAFFLHRAWTWGDCAFEKGYKLFKQLILFYSSNTFAIVIRTVSFAFFDYFFKLNYILNVAIGIGIASLLNYVVYDKAIFKR</sequence>
<reference evidence="7 8" key="1">
    <citation type="submission" date="2011-04" db="EMBL/GenBank/DDBJ databases">
        <title>The complete genome of Thermodesulfobium narugense DSM 14796.</title>
        <authorList>
            <consortium name="US DOE Joint Genome Institute (JGI-PGF)"/>
            <person name="Lucas S."/>
            <person name="Han J."/>
            <person name="Lapidus A."/>
            <person name="Bruce D."/>
            <person name="Goodwin L."/>
            <person name="Pitluck S."/>
            <person name="Peters L."/>
            <person name="Kyrpides N."/>
            <person name="Mavromatis K."/>
            <person name="Pagani I."/>
            <person name="Ivanova N."/>
            <person name="Ovchinnikova G."/>
            <person name="Zhang X."/>
            <person name="Saunders L."/>
            <person name="Detter J.C."/>
            <person name="Tapia R."/>
            <person name="Han C."/>
            <person name="Land M."/>
            <person name="Hauser L."/>
            <person name="Markowitz V."/>
            <person name="Cheng J.-F."/>
            <person name="Hugenholtz P."/>
            <person name="Woyke T."/>
            <person name="Wu D."/>
            <person name="Spring S."/>
            <person name="Schroeder M."/>
            <person name="Brambilla E."/>
            <person name="Klenk H.-P."/>
            <person name="Eisen J.A."/>
        </authorList>
    </citation>
    <scope>NUCLEOTIDE SEQUENCE [LARGE SCALE GENOMIC DNA]</scope>
    <source>
        <strain evidence="7 8">DSM 14796</strain>
    </source>
</reference>
<name>M1E683_9BACT</name>
<evidence type="ECO:0000256" key="4">
    <source>
        <dbReference type="ARBA" id="ARBA00023136"/>
    </source>
</evidence>
<evidence type="ECO:0000256" key="2">
    <source>
        <dbReference type="ARBA" id="ARBA00022692"/>
    </source>
</evidence>
<dbReference type="HOGENOM" id="CLU_152013_0_0_9"/>
<evidence type="ECO:0000256" key="5">
    <source>
        <dbReference type="SAM" id="Phobius"/>
    </source>
</evidence>
<feature type="transmembrane region" description="Helical" evidence="5">
    <location>
        <begin position="14"/>
        <end position="36"/>
    </location>
</feature>
<dbReference type="RefSeq" id="WP_013755772.1">
    <property type="nucleotide sequence ID" value="NC_015499.1"/>
</dbReference>
<keyword evidence="3 5" id="KW-1133">Transmembrane helix</keyword>
<keyword evidence="2 5" id="KW-0812">Transmembrane</keyword>
<feature type="transmembrane region" description="Helical" evidence="5">
    <location>
        <begin position="113"/>
        <end position="134"/>
    </location>
</feature>
<gene>
    <name evidence="7" type="ORF">Thena_0399</name>
</gene>
<dbReference type="STRING" id="747365.Thena_0399"/>
<dbReference type="Pfam" id="PF04138">
    <property type="entry name" value="GtrA_DPMS_TM"/>
    <property type="match status" value="1"/>
</dbReference>
<evidence type="ECO:0000313" key="8">
    <source>
        <dbReference type="Proteomes" id="UP000011765"/>
    </source>
</evidence>
<dbReference type="GO" id="GO:0016020">
    <property type="term" value="C:membrane"/>
    <property type="evidence" value="ECO:0007669"/>
    <property type="project" value="UniProtKB-SubCell"/>
</dbReference>
<dbReference type="EMBL" id="CP002690">
    <property type="protein sequence ID" value="AEE14043.1"/>
    <property type="molecule type" value="Genomic_DNA"/>
</dbReference>
<feature type="transmembrane region" description="Helical" evidence="5">
    <location>
        <begin position="86"/>
        <end position="107"/>
    </location>
</feature>
<dbReference type="InterPro" id="IPR007267">
    <property type="entry name" value="GtrA_DPMS_TM"/>
</dbReference>
<keyword evidence="4 5" id="KW-0472">Membrane</keyword>
<dbReference type="AlphaFoldDB" id="M1E683"/>
<dbReference type="KEGG" id="tnr:Thena_0399"/>
<evidence type="ECO:0000313" key="7">
    <source>
        <dbReference type="EMBL" id="AEE14043.1"/>
    </source>
</evidence>